<dbReference type="Gene3D" id="3.30.710.10">
    <property type="entry name" value="Potassium Channel Kv1.1, Chain A"/>
    <property type="match status" value="1"/>
</dbReference>
<feature type="compositionally biased region" description="Pro residues" evidence="1">
    <location>
        <begin position="146"/>
        <end position="166"/>
    </location>
</feature>
<dbReference type="Proteomes" id="UP000284842">
    <property type="component" value="Unassembled WGS sequence"/>
</dbReference>
<sequence>MPSITNTMHWLSRSATPTTSSSTTTSTSYNPSKQPVRISEPKLVRSLDLIAPRTGTLGAGATVVRTPDEALRETGVRLNYEDKQPTKTFVDKKDKKNGAKKNKSPSPSVASTLVNEPISPPCSPPLPPLPLEDSEESRRSHFEVPKSPPRPNRDPPPAPIPIPAPVPMAIQPSSSNSSNLSRRSSLKVRTISTSSREEEAPIVPPLPPHIAASTQPPPFTAILLSEPPSNMIDPSKLIITIETCTQTYKTTFATINSRPSHLSEYVQSILGRPEYENSFNSLTASVYSTASDDMATYRHHLTSQGLVPSTASLHIFLDRASAPYAHILNYLRTPSVRGQPETLPRALQILASNSPASKLDSLIEVRDEAAFLNLEGLHKLCTDEIRLRYGPRMHTRGNSASAASVHSLHASVYSMQTLLEHGEAVDDTNSISTLPATVSDPGVPFKGPSKSVKEVASPSGGKDSRSRSPPTPQSWEGPGPALQQRSNSRQSQSRSSVKSFKATPGGWI</sequence>
<evidence type="ECO:0008006" key="4">
    <source>
        <dbReference type="Google" id="ProtNLM"/>
    </source>
</evidence>
<dbReference type="SUPFAM" id="SSF54695">
    <property type="entry name" value="POZ domain"/>
    <property type="match status" value="1"/>
</dbReference>
<feature type="compositionally biased region" description="Polar residues" evidence="1">
    <location>
        <begin position="104"/>
        <end position="114"/>
    </location>
</feature>
<name>A0A409Y634_9AGAR</name>
<feature type="compositionally biased region" description="Low complexity" evidence="1">
    <location>
        <begin position="483"/>
        <end position="496"/>
    </location>
</feature>
<feature type="region of interest" description="Disordered" evidence="1">
    <location>
        <begin position="75"/>
        <end position="204"/>
    </location>
</feature>
<dbReference type="InterPro" id="IPR011333">
    <property type="entry name" value="SKP1/BTB/POZ_sf"/>
</dbReference>
<feature type="region of interest" description="Disordered" evidence="1">
    <location>
        <begin position="431"/>
        <end position="508"/>
    </location>
</feature>
<protein>
    <recommendedName>
        <fullName evidence="4">BTB domain-containing protein</fullName>
    </recommendedName>
</protein>
<reference evidence="2 3" key="1">
    <citation type="journal article" date="2018" name="Evol. Lett.">
        <title>Horizontal gene cluster transfer increased hallucinogenic mushroom diversity.</title>
        <authorList>
            <person name="Reynolds H.T."/>
            <person name="Vijayakumar V."/>
            <person name="Gluck-Thaler E."/>
            <person name="Korotkin H.B."/>
            <person name="Matheny P.B."/>
            <person name="Slot J.C."/>
        </authorList>
    </citation>
    <scope>NUCLEOTIDE SEQUENCE [LARGE SCALE GENOMIC DNA]</scope>
    <source>
        <strain evidence="2 3">2629</strain>
    </source>
</reference>
<dbReference type="STRING" id="181874.A0A409Y634"/>
<dbReference type="InParanoid" id="A0A409Y634"/>
<feature type="region of interest" description="Disordered" evidence="1">
    <location>
        <begin position="1"/>
        <end position="40"/>
    </location>
</feature>
<keyword evidence="3" id="KW-1185">Reference proteome</keyword>
<evidence type="ECO:0000313" key="3">
    <source>
        <dbReference type="Proteomes" id="UP000284842"/>
    </source>
</evidence>
<proteinExistence type="predicted"/>
<evidence type="ECO:0000256" key="1">
    <source>
        <dbReference type="SAM" id="MobiDB-lite"/>
    </source>
</evidence>
<gene>
    <name evidence="2" type="ORF">CVT24_003988</name>
</gene>
<evidence type="ECO:0000313" key="2">
    <source>
        <dbReference type="EMBL" id="PPQ98497.1"/>
    </source>
</evidence>
<accession>A0A409Y634</accession>
<feature type="compositionally biased region" description="Basic and acidic residues" evidence="1">
    <location>
        <begin position="75"/>
        <end position="97"/>
    </location>
</feature>
<feature type="compositionally biased region" description="Low complexity" evidence="1">
    <location>
        <begin position="12"/>
        <end position="28"/>
    </location>
</feature>
<dbReference type="OrthoDB" id="3363734at2759"/>
<comment type="caution">
    <text evidence="2">The sequence shown here is derived from an EMBL/GenBank/DDBJ whole genome shotgun (WGS) entry which is preliminary data.</text>
</comment>
<dbReference type="EMBL" id="NHTK01001382">
    <property type="protein sequence ID" value="PPQ98497.1"/>
    <property type="molecule type" value="Genomic_DNA"/>
</dbReference>
<dbReference type="AlphaFoldDB" id="A0A409Y634"/>
<feature type="compositionally biased region" description="Low complexity" evidence="1">
    <location>
        <begin position="167"/>
        <end position="183"/>
    </location>
</feature>
<feature type="compositionally biased region" description="Pro residues" evidence="1">
    <location>
        <begin position="118"/>
        <end position="130"/>
    </location>
</feature>
<organism evidence="2 3">
    <name type="scientific">Panaeolus cyanescens</name>
    <dbReference type="NCBI Taxonomy" id="181874"/>
    <lineage>
        <taxon>Eukaryota</taxon>
        <taxon>Fungi</taxon>
        <taxon>Dikarya</taxon>
        <taxon>Basidiomycota</taxon>
        <taxon>Agaricomycotina</taxon>
        <taxon>Agaricomycetes</taxon>
        <taxon>Agaricomycetidae</taxon>
        <taxon>Agaricales</taxon>
        <taxon>Agaricineae</taxon>
        <taxon>Galeropsidaceae</taxon>
        <taxon>Panaeolus</taxon>
    </lineage>
</organism>